<keyword evidence="1" id="KW-0677">Repeat</keyword>
<evidence type="ECO:0000313" key="6">
    <source>
        <dbReference type="EMBL" id="EQB51916.1"/>
    </source>
</evidence>
<feature type="region of interest" description="Disordered" evidence="4">
    <location>
        <begin position="1414"/>
        <end position="1441"/>
    </location>
</feature>
<feature type="compositionally biased region" description="Acidic residues" evidence="4">
    <location>
        <begin position="1502"/>
        <end position="1512"/>
    </location>
</feature>
<dbReference type="InterPro" id="IPR027417">
    <property type="entry name" value="P-loop_NTPase"/>
</dbReference>
<dbReference type="Proteomes" id="UP000015530">
    <property type="component" value="Unassembled WGS sequence"/>
</dbReference>
<gene>
    <name evidence="6" type="ORF">CGLO_08496</name>
</gene>
<feature type="repeat" description="ANK" evidence="3">
    <location>
        <begin position="1287"/>
        <end position="1319"/>
    </location>
</feature>
<feature type="repeat" description="ANK" evidence="3">
    <location>
        <begin position="1377"/>
        <end position="1405"/>
    </location>
</feature>
<accession>T0LJS5</accession>
<dbReference type="InterPro" id="IPR056884">
    <property type="entry name" value="NPHP3-like_N"/>
</dbReference>
<sequence>MNEPNANARAGASYGSQLTSASRARARSNPAEDSKCLKAFNTEINYAPQKNRNDACAEGTGQWFFRHPVYEAFQRSKQPHLLLVTAEAGGGKSTIMRTLIDTLQTTDEQSIMSYFFFKDDDDSLRGYDDALSTVVYQLLSQDHTLVQYARGPHKEHGDAVKHQTKIMWQIIARIAAEAKRDVYCIFDAVDECAGEGRERLFTDLAIVFGNSLQTPPRLKVVISSRPWDEENHLLTELLGSPRTSHLVGENATVQSDIRSVIRLKVKEIAKEKQLDKNTEALLLERLISKNVRTRSFLAIRMAFEMLRSDVRTNREATKELIDEILAGVPQQLGDQFNKMLNHSPDKEHAWRLLCVILAVRRTIKIPEFKVIYALTQRSCSKLGLANSYDELDLTVDDEEFKIMVRARCGLFITFGKNSVYLFHQTAREFLMMTTEDMAVPSPFDGLAQNPGSLGANEVASWKGCITKEDANLVCATVCLDILNMDITRQRILEIFDSLNAGNGMFQDIQDFVSPRPFFMYAALNWHEHIILGGDGASKALLDDQYSAILDIGKPEFWAWFLPLDEYINTSTVHPKAVVSSVWAPDEKARRYSAQYGTFLRESCLQKLFPMGSKVHALFKDVNPVPKQQTEGPCWEAEGGYELVDAFHMAFGEYEMISANQAVRALEQGDTDRGSVLSADVPIPTMIWTCITDISPNAFRTTLASMKDLDWLRDVPEHILYRRYRWSGWCSRTGKELRENRQKGWSKPWPPSTPTIYVAGQKTSPTSTDLFGALANWIESSENASAFAQELWEAGGFLVPCLCSRLIHAGADVDCKLWNDSKTALQIAATLWEHDLIQTLLDLGADPTLCSSNGYSALHCLLHPDESAKELNGALRETQKRPPRRQKSRVTTSVKSLARSASTETSAIDALCGAGKTPLMLAVRESPTATRVLLDEGAEPDKRDGTGRTALMHYFLSGFNGRPNSTLNYLLQAGSDSLAADSSGRKVLCYWARRVTNKQLADLYPGTNSYNKAYHALATFGSLSEREAMVRELAKEEVPLVVASRLGNAQLCWALLEGGVNPDKHGVTMTSPLGTNSGSVSWELEDLAWNPVLIALWTKAYVTTAILLTYGADIKFQVPTRRRTKCNKHRVQKAGITPLHLVIGGNDRYTWMSNSQLALTSGGRSEGCAFGAATNPDYPVTHRSAMEFLAKHQMNHWAKHRARENAEASSDSEYEIKRGAASNDSKKAEMVPFDTLFGAEFLPKPHNDALDPILEVIISKSQTANERQTALAEYMLQNGAAVNATTQEGITPLFIAVSQGKLDFVNLLLQHGADPNLASKGGCRPLLIAARNGHQPITEALLTSGADPNAQLDNLPPEECTCVSFVKWKRFSHDACYAPLNSLAMAAERAHMDVVETLLAHGADVNLPIVHHAHGRIPTKRERKRRELDHTPDSSDAESDLDTENWEGCISVGTALTWARGEVRDLLLRHGADPAIEKAPRRCECPTIEKRKERSIIGRDSDDNYPADEESASDTDLPWRRRRSLIRNASNDDSS</sequence>
<dbReference type="OMA" id="EYEMISA"/>
<dbReference type="Pfam" id="PF12796">
    <property type="entry name" value="Ank_2"/>
    <property type="match status" value="1"/>
</dbReference>
<dbReference type="PANTHER" id="PTHR24123">
    <property type="entry name" value="ANKYRIN REPEAT-CONTAINING"/>
    <property type="match status" value="1"/>
</dbReference>
<feature type="region of interest" description="Disordered" evidence="4">
    <location>
        <begin position="1"/>
        <end position="32"/>
    </location>
</feature>
<feature type="compositionally biased region" description="Basic residues" evidence="4">
    <location>
        <begin position="1414"/>
        <end position="1423"/>
    </location>
</feature>
<reference evidence="7" key="1">
    <citation type="journal article" date="2013" name="Mol. Plant Microbe Interact.">
        <title>Global aspects of pacC regulation of pathogenicity genes in Colletotrichum gloeosporioides as revealed by transcriptome analysis.</title>
        <authorList>
            <person name="Alkan N."/>
            <person name="Meng X."/>
            <person name="Friedlander G."/>
            <person name="Reuveni E."/>
            <person name="Sukno S."/>
            <person name="Sherman A."/>
            <person name="Thon M."/>
            <person name="Fluhr R."/>
            <person name="Prusky D."/>
        </authorList>
    </citation>
    <scope>NUCLEOTIDE SEQUENCE [LARGE SCALE GENOMIC DNA]</scope>
    <source>
        <strain evidence="7">Cg-14</strain>
    </source>
</reference>
<feature type="repeat" description="ANK" evidence="3">
    <location>
        <begin position="819"/>
        <end position="851"/>
    </location>
</feature>
<evidence type="ECO:0000256" key="1">
    <source>
        <dbReference type="ARBA" id="ARBA00022737"/>
    </source>
</evidence>
<dbReference type="InterPro" id="IPR002110">
    <property type="entry name" value="Ankyrin_rpt"/>
</dbReference>
<feature type="domain" description="Nephrocystin 3-like N-terminal" evidence="5">
    <location>
        <begin position="59"/>
        <end position="225"/>
    </location>
</feature>
<proteinExistence type="predicted"/>
<name>T0LJS5_COLGC</name>
<evidence type="ECO:0000313" key="7">
    <source>
        <dbReference type="Proteomes" id="UP000015530"/>
    </source>
</evidence>
<dbReference type="SMART" id="SM00248">
    <property type="entry name" value="ANK"/>
    <property type="match status" value="10"/>
</dbReference>
<dbReference type="STRING" id="1237896.T0LJS5"/>
<organism evidence="6 7">
    <name type="scientific">Colletotrichum gloeosporioides (strain Cg-14)</name>
    <name type="common">Anthracnose fungus</name>
    <name type="synonym">Glomerella cingulata</name>
    <dbReference type="NCBI Taxonomy" id="1237896"/>
    <lineage>
        <taxon>Eukaryota</taxon>
        <taxon>Fungi</taxon>
        <taxon>Dikarya</taxon>
        <taxon>Ascomycota</taxon>
        <taxon>Pezizomycotina</taxon>
        <taxon>Sordariomycetes</taxon>
        <taxon>Hypocreomycetidae</taxon>
        <taxon>Glomerellales</taxon>
        <taxon>Glomerellaceae</taxon>
        <taxon>Colletotrichum</taxon>
        <taxon>Colletotrichum gloeosporioides species complex</taxon>
    </lineage>
</organism>
<feature type="compositionally biased region" description="Basic and acidic residues" evidence="4">
    <location>
        <begin position="1489"/>
        <end position="1501"/>
    </location>
</feature>
<evidence type="ECO:0000256" key="4">
    <source>
        <dbReference type="SAM" id="MobiDB-lite"/>
    </source>
</evidence>
<feature type="region of interest" description="Disordered" evidence="4">
    <location>
        <begin position="1200"/>
        <end position="1220"/>
    </location>
</feature>
<dbReference type="InterPro" id="IPR051165">
    <property type="entry name" value="Multifunctional_ANK_Repeat"/>
</dbReference>
<protein>
    <recommendedName>
        <fullName evidence="5">Nephrocystin 3-like N-terminal domain-containing protein</fullName>
    </recommendedName>
</protein>
<dbReference type="PRINTS" id="PR01415">
    <property type="entry name" value="ANKYRIN"/>
</dbReference>
<keyword evidence="2 3" id="KW-0040">ANK repeat</keyword>
<dbReference type="HOGENOM" id="CLU_247099_0_0_1"/>
<dbReference type="SUPFAM" id="SSF48403">
    <property type="entry name" value="Ankyrin repeat"/>
    <property type="match status" value="3"/>
</dbReference>
<feature type="repeat" description="ANK" evidence="3">
    <location>
        <begin position="1320"/>
        <end position="1352"/>
    </location>
</feature>
<dbReference type="Pfam" id="PF00023">
    <property type="entry name" value="Ank"/>
    <property type="match status" value="2"/>
</dbReference>
<dbReference type="PROSITE" id="PS50297">
    <property type="entry name" value="ANK_REP_REGION"/>
    <property type="match status" value="3"/>
</dbReference>
<comment type="caution">
    <text evidence="6">The sequence shown here is derived from an EMBL/GenBank/DDBJ whole genome shotgun (WGS) entry which is preliminary data.</text>
</comment>
<dbReference type="Gene3D" id="1.25.40.20">
    <property type="entry name" value="Ankyrin repeat-containing domain"/>
    <property type="match status" value="5"/>
</dbReference>
<evidence type="ECO:0000256" key="2">
    <source>
        <dbReference type="ARBA" id="ARBA00023043"/>
    </source>
</evidence>
<dbReference type="Pfam" id="PF24883">
    <property type="entry name" value="NPHP3_N"/>
    <property type="match status" value="1"/>
</dbReference>
<dbReference type="EMBL" id="AMYD01001712">
    <property type="protein sequence ID" value="EQB51916.1"/>
    <property type="molecule type" value="Genomic_DNA"/>
</dbReference>
<evidence type="ECO:0000259" key="5">
    <source>
        <dbReference type="Pfam" id="PF24883"/>
    </source>
</evidence>
<dbReference type="OrthoDB" id="626167at2759"/>
<dbReference type="Gene3D" id="3.40.50.300">
    <property type="entry name" value="P-loop containing nucleotide triphosphate hydrolases"/>
    <property type="match status" value="1"/>
</dbReference>
<dbReference type="PANTHER" id="PTHR24123:SF33">
    <property type="entry name" value="PROTEIN HOS4"/>
    <property type="match status" value="1"/>
</dbReference>
<dbReference type="InterPro" id="IPR036770">
    <property type="entry name" value="Ankyrin_rpt-contain_sf"/>
</dbReference>
<evidence type="ECO:0000256" key="3">
    <source>
        <dbReference type="PROSITE-ProRule" id="PRU00023"/>
    </source>
</evidence>
<feature type="region of interest" description="Disordered" evidence="4">
    <location>
        <begin position="1489"/>
        <end position="1534"/>
    </location>
</feature>
<dbReference type="PROSITE" id="PS50088">
    <property type="entry name" value="ANK_REPEAT"/>
    <property type="match status" value="4"/>
</dbReference>